<dbReference type="PANTHER" id="PTHR37550:SF3">
    <property type="entry name" value="ANTITOXIN VAPB1"/>
    <property type="match status" value="1"/>
</dbReference>
<dbReference type="InterPro" id="IPR047976">
    <property type="entry name" value="Anti_VapB2-like"/>
</dbReference>
<accession>A0A5P9XNS6</accession>
<dbReference type="Gene3D" id="2.10.260.10">
    <property type="match status" value="1"/>
</dbReference>
<dbReference type="InterPro" id="IPR051734">
    <property type="entry name" value="VapB_TA_antitoxins"/>
</dbReference>
<dbReference type="EMBL" id="CP045571">
    <property type="protein sequence ID" value="QFX95294.1"/>
    <property type="molecule type" value="Genomic_DNA"/>
</dbReference>
<name>A0A5P9XNS6_ACITH</name>
<evidence type="ECO:0000313" key="2">
    <source>
        <dbReference type="Proteomes" id="UP000363590"/>
    </source>
</evidence>
<dbReference type="NCBIfam" id="NF040493">
    <property type="entry name" value="TA_anti_VapB"/>
    <property type="match status" value="1"/>
</dbReference>
<organism evidence="1 2">
    <name type="scientific">Acidithiobacillus thiooxidans ATCC 19377</name>
    <dbReference type="NCBI Taxonomy" id="637390"/>
    <lineage>
        <taxon>Bacteria</taxon>
        <taxon>Pseudomonadati</taxon>
        <taxon>Pseudomonadota</taxon>
        <taxon>Acidithiobacillia</taxon>
        <taxon>Acidithiobacillales</taxon>
        <taxon>Acidithiobacillaceae</taxon>
        <taxon>Acidithiobacillus</taxon>
    </lineage>
</organism>
<proteinExistence type="predicted"/>
<dbReference type="SUPFAM" id="SSF89447">
    <property type="entry name" value="AbrB/MazE/MraZ-like"/>
    <property type="match status" value="1"/>
</dbReference>
<dbReference type="InterPro" id="IPR037914">
    <property type="entry name" value="SpoVT-AbrB_sf"/>
</dbReference>
<dbReference type="KEGG" id="atx:GCD22_00844"/>
<reference evidence="1 2" key="1">
    <citation type="submission" date="2019-10" db="EMBL/GenBank/DDBJ databases">
        <authorList>
            <person name="Wang R."/>
        </authorList>
    </citation>
    <scope>NUCLEOTIDE SEQUENCE [LARGE SCALE GENOMIC DNA]</scope>
    <source>
        <strain evidence="1 2">ATCC 19377</strain>
    </source>
</reference>
<dbReference type="Proteomes" id="UP000363590">
    <property type="component" value="Chromosome"/>
</dbReference>
<dbReference type="PANTHER" id="PTHR37550">
    <property type="entry name" value="ANTITOXIN VAPB1"/>
    <property type="match status" value="1"/>
</dbReference>
<dbReference type="GeneID" id="80427219"/>
<dbReference type="RefSeq" id="WP_254892690.1">
    <property type="nucleotide sequence ID" value="NZ_CP045571.1"/>
</dbReference>
<gene>
    <name evidence="1" type="primary">unknown</name>
    <name evidence="1" type="ORF">GCD22_00844</name>
</gene>
<evidence type="ECO:0000313" key="1">
    <source>
        <dbReference type="EMBL" id="QFX95294.1"/>
    </source>
</evidence>
<sequence length="115" mass="13171">MEQATVFQINRSQAVRLPKSIAFPSDVKRVDVVALGRVRILVPAGESWESWFNGEGVSADFMESREQPDYQHRFHPEEAVRGSRGLFQKLTDNNKHGRSLTEELIAERRLAAKYE</sequence>
<protein>
    <submittedName>
        <fullName evidence="1">Antitoxin</fullName>
    </submittedName>
</protein>
<dbReference type="AlphaFoldDB" id="A0A5P9XNS6"/>